<dbReference type="EMBL" id="QNRK01000028">
    <property type="protein sequence ID" value="RBP07328.1"/>
    <property type="molecule type" value="Genomic_DNA"/>
</dbReference>
<feature type="transmembrane region" description="Helical" evidence="6">
    <location>
        <begin position="91"/>
        <end position="111"/>
    </location>
</feature>
<feature type="transmembrane region" description="Helical" evidence="6">
    <location>
        <begin position="61"/>
        <end position="79"/>
    </location>
</feature>
<feature type="domain" description="O-antigen ligase-related" evidence="7">
    <location>
        <begin position="281"/>
        <end position="418"/>
    </location>
</feature>
<evidence type="ECO:0000259" key="7">
    <source>
        <dbReference type="Pfam" id="PF04932"/>
    </source>
</evidence>
<dbReference type="GO" id="GO:0016874">
    <property type="term" value="F:ligase activity"/>
    <property type="evidence" value="ECO:0007669"/>
    <property type="project" value="UniProtKB-KW"/>
</dbReference>
<feature type="transmembrane region" description="Helical" evidence="6">
    <location>
        <begin position="38"/>
        <end position="55"/>
    </location>
</feature>
<evidence type="ECO:0000256" key="4">
    <source>
        <dbReference type="ARBA" id="ARBA00023136"/>
    </source>
</evidence>
<evidence type="ECO:0000256" key="1">
    <source>
        <dbReference type="ARBA" id="ARBA00004141"/>
    </source>
</evidence>
<keyword evidence="9" id="KW-1185">Reference proteome</keyword>
<evidence type="ECO:0000256" key="3">
    <source>
        <dbReference type="ARBA" id="ARBA00022989"/>
    </source>
</evidence>
<feature type="transmembrane region" description="Helical" evidence="6">
    <location>
        <begin position="181"/>
        <end position="208"/>
    </location>
</feature>
<keyword evidence="8" id="KW-0436">Ligase</keyword>
<feature type="transmembrane region" description="Helical" evidence="6">
    <location>
        <begin position="267"/>
        <end position="290"/>
    </location>
</feature>
<keyword evidence="3 6" id="KW-1133">Transmembrane helix</keyword>
<feature type="region of interest" description="Disordered" evidence="5">
    <location>
        <begin position="1"/>
        <end position="27"/>
    </location>
</feature>
<dbReference type="GO" id="GO:0016020">
    <property type="term" value="C:membrane"/>
    <property type="evidence" value="ECO:0007669"/>
    <property type="project" value="UniProtKB-SubCell"/>
</dbReference>
<dbReference type="OrthoDB" id="4391260at2"/>
<dbReference type="PANTHER" id="PTHR37422:SF23">
    <property type="entry name" value="TEICHURONIC ACID BIOSYNTHESIS PROTEIN TUAE"/>
    <property type="match status" value="1"/>
</dbReference>
<organism evidence="8 9">
    <name type="scientific">Roseiarcus fermentans</name>
    <dbReference type="NCBI Taxonomy" id="1473586"/>
    <lineage>
        <taxon>Bacteria</taxon>
        <taxon>Pseudomonadati</taxon>
        <taxon>Pseudomonadota</taxon>
        <taxon>Alphaproteobacteria</taxon>
        <taxon>Hyphomicrobiales</taxon>
        <taxon>Roseiarcaceae</taxon>
        <taxon>Roseiarcus</taxon>
    </lineage>
</organism>
<evidence type="ECO:0000256" key="5">
    <source>
        <dbReference type="SAM" id="MobiDB-lite"/>
    </source>
</evidence>
<name>A0A366EY60_9HYPH</name>
<accession>A0A366EY60</accession>
<comment type="caution">
    <text evidence="8">The sequence shown here is derived from an EMBL/GenBank/DDBJ whole genome shotgun (WGS) entry which is preliminary data.</text>
</comment>
<comment type="subcellular location">
    <subcellularLocation>
        <location evidence="1">Membrane</location>
        <topology evidence="1">Multi-pass membrane protein</topology>
    </subcellularLocation>
</comment>
<keyword evidence="2 6" id="KW-0812">Transmembrane</keyword>
<evidence type="ECO:0000313" key="9">
    <source>
        <dbReference type="Proteomes" id="UP000253529"/>
    </source>
</evidence>
<feature type="transmembrane region" description="Helical" evidence="6">
    <location>
        <begin position="411"/>
        <end position="432"/>
    </location>
</feature>
<sequence length="497" mass="51701">MTAMSRHKDGFDPAASQDGGTAPDQPTLRALGDDPIEACLFVGLIAGLAWVPLWLGGNRLLPWSVDAIVFPALAFVYEVSNLARARRHAIAVKRIAVAAALFLAVVVWILAQMSTLVMSGLAHPIWAMASDALGRSAAAGLPGTISVNPAATGRALMRLLTDASVLWLAMQLCRRAARAQLLLLFVAGVVAAYSALGLILAVAAHGAIPFLDAPDGSGFVRSTFANPNSFATYAGLGLITVTALALRLYQHAMSDTAGIASNRIGSLIAATGARAGFCLGALLVILVALLGTASRGGILATMLGVFAVLVLTTTRRRRRQGERIEGIAFVAAAIAVTFIGFGDRFVGRIATAGLGDVSRLAVDAIAMRAILDAPLLGFGYGAFADVFPMYRDQSISNFEVWDLAHNTYVEVWLGLGLVFGTALMTALALLVLKCAIGAVIRQRDSMAPVVATAAALTVGVHALVDFSLQIQAVSLTFMALLGAGVAQSESSRHAVAD</sequence>
<dbReference type="Pfam" id="PF04932">
    <property type="entry name" value="Wzy_C"/>
    <property type="match status" value="1"/>
</dbReference>
<gene>
    <name evidence="8" type="ORF">DFR50_12853</name>
</gene>
<feature type="transmembrane region" description="Helical" evidence="6">
    <location>
        <begin position="326"/>
        <end position="346"/>
    </location>
</feature>
<feature type="transmembrane region" description="Helical" evidence="6">
    <location>
        <begin position="296"/>
        <end position="314"/>
    </location>
</feature>
<dbReference type="InterPro" id="IPR051533">
    <property type="entry name" value="WaaL-like"/>
</dbReference>
<proteinExistence type="predicted"/>
<dbReference type="AlphaFoldDB" id="A0A366EY60"/>
<protein>
    <submittedName>
        <fullName evidence="8">O-antigen ligase</fullName>
    </submittedName>
</protein>
<dbReference type="Proteomes" id="UP000253529">
    <property type="component" value="Unassembled WGS sequence"/>
</dbReference>
<keyword evidence="4 6" id="KW-0472">Membrane</keyword>
<dbReference type="InterPro" id="IPR007016">
    <property type="entry name" value="O-antigen_ligase-rel_domated"/>
</dbReference>
<evidence type="ECO:0000256" key="6">
    <source>
        <dbReference type="SAM" id="Phobius"/>
    </source>
</evidence>
<feature type="transmembrane region" description="Helical" evidence="6">
    <location>
        <begin position="228"/>
        <end position="246"/>
    </location>
</feature>
<feature type="compositionally biased region" description="Basic and acidic residues" evidence="5">
    <location>
        <begin position="1"/>
        <end position="11"/>
    </location>
</feature>
<dbReference type="PANTHER" id="PTHR37422">
    <property type="entry name" value="TEICHURONIC ACID BIOSYNTHESIS PROTEIN TUAE"/>
    <property type="match status" value="1"/>
</dbReference>
<evidence type="ECO:0000256" key="2">
    <source>
        <dbReference type="ARBA" id="ARBA00022692"/>
    </source>
</evidence>
<evidence type="ECO:0000313" key="8">
    <source>
        <dbReference type="EMBL" id="RBP07328.1"/>
    </source>
</evidence>
<reference evidence="8 9" key="1">
    <citation type="submission" date="2018-06" db="EMBL/GenBank/DDBJ databases">
        <title>Genomic Encyclopedia of Type Strains, Phase IV (KMG-IV): sequencing the most valuable type-strain genomes for metagenomic binning, comparative biology and taxonomic classification.</title>
        <authorList>
            <person name="Goeker M."/>
        </authorList>
    </citation>
    <scope>NUCLEOTIDE SEQUENCE [LARGE SCALE GENOMIC DNA]</scope>
    <source>
        <strain evidence="8 9">DSM 24875</strain>
    </source>
</reference>
<feature type="transmembrane region" description="Helical" evidence="6">
    <location>
        <begin position="444"/>
        <end position="464"/>
    </location>
</feature>